<name>A0A699J1H9_TANCI</name>
<dbReference type="EMBL" id="BKCJ010359928">
    <property type="protein sequence ID" value="GFA04121.1"/>
    <property type="molecule type" value="Genomic_DNA"/>
</dbReference>
<protein>
    <submittedName>
        <fullName evidence="2">Uncharacterized protein</fullName>
    </submittedName>
</protein>
<gene>
    <name evidence="2" type="ORF">Tci_576093</name>
</gene>
<evidence type="ECO:0000313" key="2">
    <source>
        <dbReference type="EMBL" id="GFA04121.1"/>
    </source>
</evidence>
<organism evidence="2">
    <name type="scientific">Tanacetum cinerariifolium</name>
    <name type="common">Dalmatian daisy</name>
    <name type="synonym">Chrysanthemum cinerariifolium</name>
    <dbReference type="NCBI Taxonomy" id="118510"/>
    <lineage>
        <taxon>Eukaryota</taxon>
        <taxon>Viridiplantae</taxon>
        <taxon>Streptophyta</taxon>
        <taxon>Embryophyta</taxon>
        <taxon>Tracheophyta</taxon>
        <taxon>Spermatophyta</taxon>
        <taxon>Magnoliopsida</taxon>
        <taxon>eudicotyledons</taxon>
        <taxon>Gunneridae</taxon>
        <taxon>Pentapetalae</taxon>
        <taxon>asterids</taxon>
        <taxon>campanulids</taxon>
        <taxon>Asterales</taxon>
        <taxon>Asteraceae</taxon>
        <taxon>Asteroideae</taxon>
        <taxon>Anthemideae</taxon>
        <taxon>Anthemidinae</taxon>
        <taxon>Tanacetum</taxon>
    </lineage>
</organism>
<feature type="region of interest" description="Disordered" evidence="1">
    <location>
        <begin position="1"/>
        <end position="27"/>
    </location>
</feature>
<sequence>MKINLGRRVKSPLEKASLGAKEDASKQGRMIEEIEKEVVTIAIDKVSATPTTDVTEYEITMAQALAALKSVKPTILAAATKVTTVVPTPRAKGIVFQEQKQSHIPIVSSSNDKGKAKMIEPEVPIKKKDQIRMDEEYARHLEAEEQEAARLRRAQQDEEANIS</sequence>
<evidence type="ECO:0000256" key="1">
    <source>
        <dbReference type="SAM" id="MobiDB-lite"/>
    </source>
</evidence>
<feature type="region of interest" description="Disordered" evidence="1">
    <location>
        <begin position="138"/>
        <end position="163"/>
    </location>
</feature>
<feature type="compositionally biased region" description="Basic and acidic residues" evidence="1">
    <location>
        <begin position="138"/>
        <end position="156"/>
    </location>
</feature>
<feature type="compositionally biased region" description="Basic residues" evidence="1">
    <location>
        <begin position="1"/>
        <end position="10"/>
    </location>
</feature>
<accession>A0A699J1H9</accession>
<comment type="caution">
    <text evidence="2">The sequence shown here is derived from an EMBL/GenBank/DDBJ whole genome shotgun (WGS) entry which is preliminary data.</text>
</comment>
<proteinExistence type="predicted"/>
<dbReference type="AlphaFoldDB" id="A0A699J1H9"/>
<reference evidence="2" key="1">
    <citation type="journal article" date="2019" name="Sci. Rep.">
        <title>Draft genome of Tanacetum cinerariifolium, the natural source of mosquito coil.</title>
        <authorList>
            <person name="Yamashiro T."/>
            <person name="Shiraishi A."/>
            <person name="Satake H."/>
            <person name="Nakayama K."/>
        </authorList>
    </citation>
    <scope>NUCLEOTIDE SEQUENCE</scope>
</reference>